<dbReference type="InterPro" id="IPR012948">
    <property type="entry name" value="AARP2CN"/>
</dbReference>
<dbReference type="SMART" id="SM01362">
    <property type="entry name" value="DUF663"/>
    <property type="match status" value="1"/>
</dbReference>
<organism evidence="3 4">
    <name type="scientific">Papaver nudicaule</name>
    <name type="common">Iceland poppy</name>
    <dbReference type="NCBI Taxonomy" id="74823"/>
    <lineage>
        <taxon>Eukaryota</taxon>
        <taxon>Viridiplantae</taxon>
        <taxon>Streptophyta</taxon>
        <taxon>Embryophyta</taxon>
        <taxon>Tracheophyta</taxon>
        <taxon>Spermatophyta</taxon>
        <taxon>Magnoliopsida</taxon>
        <taxon>Ranunculales</taxon>
        <taxon>Papaveraceae</taxon>
        <taxon>Papaveroideae</taxon>
        <taxon>Papaver</taxon>
    </lineage>
</organism>
<dbReference type="PANTHER" id="PTHR12858">
    <property type="entry name" value="RIBOSOME BIOGENESIS PROTEIN"/>
    <property type="match status" value="1"/>
</dbReference>
<protein>
    <recommendedName>
        <fullName evidence="5">Ribosome biogenesis protein BMS1/TSR1 C-terminal domain-containing protein</fullName>
    </recommendedName>
</protein>
<dbReference type="InterPro" id="IPR007034">
    <property type="entry name" value="BMS1_TSR1_C"/>
</dbReference>
<dbReference type="GO" id="GO:0034511">
    <property type="term" value="F:U3 snoRNA binding"/>
    <property type="evidence" value="ECO:0007669"/>
    <property type="project" value="TreeGrafter"/>
</dbReference>
<evidence type="ECO:0000313" key="3">
    <source>
        <dbReference type="EMBL" id="MCL7031426.1"/>
    </source>
</evidence>
<dbReference type="Pfam" id="PF08142">
    <property type="entry name" value="AARP2CN"/>
    <property type="match status" value="1"/>
</dbReference>
<dbReference type="Gene3D" id="3.40.50.300">
    <property type="entry name" value="P-loop containing nucleotide triphosphate hydrolases"/>
    <property type="match status" value="1"/>
</dbReference>
<evidence type="ECO:0008006" key="5">
    <source>
        <dbReference type="Google" id="ProtNLM"/>
    </source>
</evidence>
<keyword evidence="4" id="KW-1185">Reference proteome</keyword>
<dbReference type="Proteomes" id="UP001177140">
    <property type="component" value="Unassembled WGS sequence"/>
</dbReference>
<sequence>MNGMIDAAKYADAVMLLIDANYGFEMETFEFLNLLQVHGMPKVMGVLTYLDDLKDENSRTIAKQHLMRNFKAYINQGAHIFCLSGLSNNRMSYQEHEIQELADFLSFEEFQTLPCRATQPYLLVDRFEDATSSEEVQMDSNCKRNVILYGYLRGCDMNEGTTVHIAGVGDYPIDDVTVSADPCPLPPDSYELKMHTKPNNLDEKIESFRIGTYLAFRVLGVPFEMVTNRDPCQPILVGGISPAEQSSGYVQVRLKRHSWHMNSLKSDDPIIVSVGWRRYKTIPIYTRDWDGGWHKMLEYTPGDESCFATFWGPLAPSGAGVVAVKSLADNKAPFRVLATADVLGHRAAAKIMKKIKRIGTPCLISNEIALVKGMFTSDDDVHRFRYAKIKTEGGIRGVVNEAAAKSDLLSELKWNDSQPREGIAKCTFDGIIRMSDIIVMSQWFQIKVPHISNPPTAALEPSSRVWQCMESVETRQRKLDGTGESKEHVLVIDENKIAGEKLRKRCIGEKLKHGPVRTRGTLEQQRAVILFEPIPSDWEYVFWDDYNCGE</sequence>
<comment type="caution">
    <text evidence="3">The sequence shown here is derived from an EMBL/GenBank/DDBJ whole genome shotgun (WGS) entry which is preliminary data.</text>
</comment>
<dbReference type="SUPFAM" id="SSF52540">
    <property type="entry name" value="P-loop containing nucleoside triphosphate hydrolases"/>
    <property type="match status" value="1"/>
</dbReference>
<evidence type="ECO:0000313" key="4">
    <source>
        <dbReference type="Proteomes" id="UP001177140"/>
    </source>
</evidence>
<feature type="domain" description="AARP2CN" evidence="1">
    <location>
        <begin position="97"/>
        <end position="183"/>
    </location>
</feature>
<evidence type="ECO:0000259" key="2">
    <source>
        <dbReference type="SMART" id="SM01362"/>
    </source>
</evidence>
<dbReference type="InterPro" id="IPR039761">
    <property type="entry name" value="Bms1/Tsr1"/>
</dbReference>
<dbReference type="GO" id="GO:0000479">
    <property type="term" value="P:endonucleolytic cleavage of tricistronic rRNA transcript (SSU-rRNA, 5.8S rRNA, LSU-rRNA)"/>
    <property type="evidence" value="ECO:0007669"/>
    <property type="project" value="TreeGrafter"/>
</dbReference>
<reference evidence="3" key="1">
    <citation type="submission" date="2022-03" db="EMBL/GenBank/DDBJ databases">
        <title>A functionally conserved STORR gene fusion in Papaver species that diverged 16.8 million years ago.</title>
        <authorList>
            <person name="Catania T."/>
        </authorList>
    </citation>
    <scope>NUCLEOTIDE SEQUENCE</scope>
    <source>
        <strain evidence="3">S-191538</strain>
    </source>
</reference>
<dbReference type="GO" id="GO:0030686">
    <property type="term" value="C:90S preribosome"/>
    <property type="evidence" value="ECO:0007669"/>
    <property type="project" value="TreeGrafter"/>
</dbReference>
<dbReference type="PANTHER" id="PTHR12858:SF2">
    <property type="entry name" value="RIBOSOME BIOGENESIS PROTEIN BMS1 HOMOLOG"/>
    <property type="match status" value="1"/>
</dbReference>
<dbReference type="GO" id="GO:0003924">
    <property type="term" value="F:GTPase activity"/>
    <property type="evidence" value="ECO:0007669"/>
    <property type="project" value="TreeGrafter"/>
</dbReference>
<dbReference type="Pfam" id="PF04950">
    <property type="entry name" value="RIBIOP_C"/>
    <property type="match status" value="1"/>
</dbReference>
<dbReference type="GO" id="GO:0005634">
    <property type="term" value="C:nucleus"/>
    <property type="evidence" value="ECO:0007669"/>
    <property type="project" value="InterPro"/>
</dbReference>
<dbReference type="SMART" id="SM00785">
    <property type="entry name" value="AARP2CN"/>
    <property type="match status" value="1"/>
</dbReference>
<dbReference type="InterPro" id="IPR027417">
    <property type="entry name" value="P-loop_NTPase"/>
</dbReference>
<dbReference type="AlphaFoldDB" id="A0AA41S7M2"/>
<gene>
    <name evidence="3" type="ORF">MKW94_007340</name>
</gene>
<dbReference type="EMBL" id="JAJJMA010112124">
    <property type="protein sequence ID" value="MCL7031426.1"/>
    <property type="molecule type" value="Genomic_DNA"/>
</dbReference>
<feature type="domain" description="Ribosome biogenesis protein BMS1/TSR1 C-terminal" evidence="2">
    <location>
        <begin position="54"/>
        <end position="446"/>
    </location>
</feature>
<dbReference type="GO" id="GO:0000462">
    <property type="term" value="P:maturation of SSU-rRNA from tricistronic rRNA transcript (SSU-rRNA, 5.8S rRNA, LSU-rRNA)"/>
    <property type="evidence" value="ECO:0007669"/>
    <property type="project" value="TreeGrafter"/>
</dbReference>
<proteinExistence type="predicted"/>
<dbReference type="GO" id="GO:0005525">
    <property type="term" value="F:GTP binding"/>
    <property type="evidence" value="ECO:0007669"/>
    <property type="project" value="TreeGrafter"/>
</dbReference>
<name>A0AA41S7M2_PAPNU</name>
<evidence type="ECO:0000259" key="1">
    <source>
        <dbReference type="SMART" id="SM00785"/>
    </source>
</evidence>
<accession>A0AA41S7M2</accession>